<evidence type="ECO:0000256" key="1">
    <source>
        <dbReference type="ARBA" id="ARBA00022980"/>
    </source>
</evidence>
<comment type="similarity">
    <text evidence="3">Belongs to the eukaryotic ribosomal protein eS24 family.</text>
</comment>
<sequence>MDIDILSKKKNKTLDRTEVKFDCIYSGEATPKILDVKSKLVALLNTQKELIVVDSIQPQYGQAKAAGYAKVYGSKDSLEDIETEHIVAKNKEAEVADEEESTDSEDISSEE</sequence>
<keyword evidence="2 3" id="KW-0687">Ribonucleoprotein</keyword>
<feature type="compositionally biased region" description="Acidic residues" evidence="4">
    <location>
        <begin position="95"/>
        <end position="111"/>
    </location>
</feature>
<dbReference type="InterPro" id="IPR053709">
    <property type="entry name" value="eRP_eS24_sf"/>
</dbReference>
<dbReference type="Proteomes" id="UP000253099">
    <property type="component" value="Unassembled WGS sequence"/>
</dbReference>
<dbReference type="Pfam" id="PF01282">
    <property type="entry name" value="Ribosomal_S24e"/>
    <property type="match status" value="1"/>
</dbReference>
<gene>
    <name evidence="3" type="primary">rps24e</name>
    <name evidence="5" type="ORF">ALNOE001_00490</name>
</gene>
<dbReference type="GO" id="GO:1990904">
    <property type="term" value="C:ribonucleoprotein complex"/>
    <property type="evidence" value="ECO:0007669"/>
    <property type="project" value="UniProtKB-KW"/>
</dbReference>
<dbReference type="EMBL" id="NIZT01000001">
    <property type="protein sequence ID" value="RBQ24622.1"/>
    <property type="molecule type" value="Genomic_DNA"/>
</dbReference>
<comment type="caution">
    <text evidence="5">The sequence shown here is derived from an EMBL/GenBank/DDBJ whole genome shotgun (WGS) entry which is preliminary data.</text>
</comment>
<name>A0A366MGN0_9EURY</name>
<evidence type="ECO:0000313" key="6">
    <source>
        <dbReference type="Proteomes" id="UP000253099"/>
    </source>
</evidence>
<keyword evidence="1 3" id="KW-0689">Ribosomal protein</keyword>
<reference evidence="5 6" key="1">
    <citation type="submission" date="2018-06" db="EMBL/GenBank/DDBJ databases">
        <title>Genomic insight into two independent archaeal endosymbiosis events.</title>
        <authorList>
            <person name="Lind A.E."/>
            <person name="Lewis W.H."/>
            <person name="Spang A."/>
            <person name="Guy L."/>
            <person name="Embley M.T."/>
            <person name="Ettema T.J.G."/>
        </authorList>
    </citation>
    <scope>NUCLEOTIDE SEQUENCE [LARGE SCALE GENOMIC DNA]</scope>
    <source>
        <strain evidence="5">NOE</strain>
    </source>
</reference>
<evidence type="ECO:0000256" key="2">
    <source>
        <dbReference type="ARBA" id="ARBA00023274"/>
    </source>
</evidence>
<dbReference type="Gene3D" id="3.30.70.3370">
    <property type="match status" value="1"/>
</dbReference>
<keyword evidence="6" id="KW-1185">Reference proteome</keyword>
<organism evidence="5 6">
    <name type="scientific">Candidatus Methanobinarius endosymbioticus</name>
    <dbReference type="NCBI Taxonomy" id="2006182"/>
    <lineage>
        <taxon>Archaea</taxon>
        <taxon>Methanobacteriati</taxon>
        <taxon>Methanobacteriota</taxon>
        <taxon>Methanomada group</taxon>
        <taxon>Methanobacteria</taxon>
        <taxon>Methanobacteriales</taxon>
        <taxon>Methanobacteriaceae</taxon>
        <taxon>Candidatus Methanobinarius</taxon>
    </lineage>
</organism>
<feature type="region of interest" description="Disordered" evidence="4">
    <location>
        <begin position="90"/>
        <end position="111"/>
    </location>
</feature>
<evidence type="ECO:0000313" key="5">
    <source>
        <dbReference type="EMBL" id="RBQ24622.1"/>
    </source>
</evidence>
<dbReference type="GO" id="GO:0003735">
    <property type="term" value="F:structural constituent of ribosome"/>
    <property type="evidence" value="ECO:0007669"/>
    <property type="project" value="InterPro"/>
</dbReference>
<accession>A0A366MGN0</accession>
<dbReference type="GO" id="GO:0006412">
    <property type="term" value="P:translation"/>
    <property type="evidence" value="ECO:0007669"/>
    <property type="project" value="UniProtKB-UniRule"/>
</dbReference>
<dbReference type="SUPFAM" id="SSF54189">
    <property type="entry name" value="Ribosomal proteins S24e, L23 and L15e"/>
    <property type="match status" value="1"/>
</dbReference>
<dbReference type="InterPro" id="IPR012678">
    <property type="entry name" value="Ribosomal_uL23/eL15/eS24_sf"/>
</dbReference>
<dbReference type="GO" id="GO:0005840">
    <property type="term" value="C:ribosome"/>
    <property type="evidence" value="ECO:0007669"/>
    <property type="project" value="UniProtKB-KW"/>
</dbReference>
<dbReference type="AlphaFoldDB" id="A0A366MGN0"/>
<evidence type="ECO:0000256" key="4">
    <source>
        <dbReference type="SAM" id="MobiDB-lite"/>
    </source>
</evidence>
<dbReference type="InterPro" id="IPR001976">
    <property type="entry name" value="Ribosomal_eS24"/>
</dbReference>
<dbReference type="HAMAP" id="MF_00545">
    <property type="entry name" value="Ribosomal_eS24"/>
    <property type="match status" value="1"/>
</dbReference>
<evidence type="ECO:0000256" key="3">
    <source>
        <dbReference type="HAMAP-Rule" id="MF_00545"/>
    </source>
</evidence>
<protein>
    <recommendedName>
        <fullName evidence="3">Small ribosomal subunit protein eS24</fullName>
    </recommendedName>
</protein>
<proteinExistence type="inferred from homology"/>